<dbReference type="Gene3D" id="2.80.10.50">
    <property type="match status" value="1"/>
</dbReference>
<dbReference type="RefSeq" id="WP_345301232.1">
    <property type="nucleotide sequence ID" value="NZ_BAABJE010000001.1"/>
</dbReference>
<keyword evidence="2" id="KW-1185">Reference proteome</keyword>
<accession>A0ABP9AEN5</accession>
<gene>
    <name evidence="1" type="ORF">GCM10023307_00110</name>
</gene>
<proteinExistence type="predicted"/>
<name>A0ABP9AEN5_9GAMM</name>
<dbReference type="InterPro" id="IPR035992">
    <property type="entry name" value="Ricin_B-like_lectins"/>
</dbReference>
<dbReference type="CDD" id="cd00161">
    <property type="entry name" value="beta-trefoil_Ricin-like"/>
    <property type="match status" value="1"/>
</dbReference>
<dbReference type="Proteomes" id="UP001499959">
    <property type="component" value="Unassembled WGS sequence"/>
</dbReference>
<sequence length="144" mass="15314">MSSILFQITMGNGLALAIDKNNLGPGGQLIVMTANAADPDQQWTWVFNPASNASILYNPGRNLYAAPKSVDKGAAIILSAVESQYNDAQTFNVLGAKGAAVQSARDTDLNMNAFGSSWPPGTKVGLWPWDKGQENEIWTSTVLG</sequence>
<dbReference type="EMBL" id="BAABJE010000001">
    <property type="protein sequence ID" value="GAA4780308.1"/>
    <property type="molecule type" value="Genomic_DNA"/>
</dbReference>
<reference evidence="2" key="1">
    <citation type="journal article" date="2019" name="Int. J. Syst. Evol. Microbiol.">
        <title>The Global Catalogue of Microorganisms (GCM) 10K type strain sequencing project: providing services to taxonomists for standard genome sequencing and annotation.</title>
        <authorList>
            <consortium name="The Broad Institute Genomics Platform"/>
            <consortium name="The Broad Institute Genome Sequencing Center for Infectious Disease"/>
            <person name="Wu L."/>
            <person name="Ma J."/>
        </authorList>
    </citation>
    <scope>NUCLEOTIDE SEQUENCE [LARGE SCALE GENOMIC DNA]</scope>
    <source>
        <strain evidence="2">JCM 18204</strain>
    </source>
</reference>
<organism evidence="1 2">
    <name type="scientific">Lysobacter hankyongensis</name>
    <dbReference type="NCBI Taxonomy" id="1176535"/>
    <lineage>
        <taxon>Bacteria</taxon>
        <taxon>Pseudomonadati</taxon>
        <taxon>Pseudomonadota</taxon>
        <taxon>Gammaproteobacteria</taxon>
        <taxon>Lysobacterales</taxon>
        <taxon>Lysobacteraceae</taxon>
        <taxon>Lysobacter</taxon>
    </lineage>
</organism>
<dbReference type="SUPFAM" id="SSF50370">
    <property type="entry name" value="Ricin B-like lectins"/>
    <property type="match status" value="1"/>
</dbReference>
<evidence type="ECO:0008006" key="3">
    <source>
        <dbReference type="Google" id="ProtNLM"/>
    </source>
</evidence>
<dbReference type="PROSITE" id="PS50231">
    <property type="entry name" value="RICIN_B_LECTIN"/>
    <property type="match status" value="1"/>
</dbReference>
<evidence type="ECO:0000313" key="1">
    <source>
        <dbReference type="EMBL" id="GAA4780308.1"/>
    </source>
</evidence>
<comment type="caution">
    <text evidence="1">The sequence shown here is derived from an EMBL/GenBank/DDBJ whole genome shotgun (WGS) entry which is preliminary data.</text>
</comment>
<protein>
    <recommendedName>
        <fullName evidence="3">Ricin B lectin domain-containing protein</fullName>
    </recommendedName>
</protein>
<evidence type="ECO:0000313" key="2">
    <source>
        <dbReference type="Proteomes" id="UP001499959"/>
    </source>
</evidence>